<keyword evidence="2" id="KW-0732">Signal</keyword>
<feature type="transmembrane region" description="Helical" evidence="1">
    <location>
        <begin position="293"/>
        <end position="312"/>
    </location>
</feature>
<evidence type="ECO:0000313" key="4">
    <source>
        <dbReference type="Proteomes" id="UP001241537"/>
    </source>
</evidence>
<accession>A0AAE3VAC7</accession>
<evidence type="ECO:0000256" key="1">
    <source>
        <dbReference type="SAM" id="Phobius"/>
    </source>
</evidence>
<sequence>MKRYKRQFLFLLCLCTFSAVIGTEALADMKTVAADQTEDLTEIIPEQLSVTELTEAEGEVCVEPEFSWLDEKQESFRLSYTVTNQSDMVIPETELCVCFPETGVLRFDSCELTEAGETDVRLNLEQDQSCMKLFVSDFPIQAICRVTAAGRAKRGGAVRAEKQIENTVGAEGVEVQDGELSAAEEMEISLILRGYGLEHSNRELFDIPLRERAVQLRRSGILVINLMQSGKVPMQELMLIGSLAGLEKSAYGKSSRRRPALFTAQSGEEGHRKLHFLSLYEKNQSGGAARVRMIFVSLLIALFSFAISERICTRRALRRAERQRSFSAISKQSAGDKN</sequence>
<evidence type="ECO:0000313" key="3">
    <source>
        <dbReference type="EMBL" id="MDQ0152255.1"/>
    </source>
</evidence>
<feature type="chain" id="PRO_5041990064" evidence="2">
    <location>
        <begin position="28"/>
        <end position="338"/>
    </location>
</feature>
<dbReference type="RefSeq" id="WP_307253734.1">
    <property type="nucleotide sequence ID" value="NZ_JAUSTO010000004.1"/>
</dbReference>
<dbReference type="Proteomes" id="UP001241537">
    <property type="component" value="Unassembled WGS sequence"/>
</dbReference>
<dbReference type="EMBL" id="JAUSTO010000004">
    <property type="protein sequence ID" value="MDQ0152255.1"/>
    <property type="molecule type" value="Genomic_DNA"/>
</dbReference>
<keyword evidence="1" id="KW-0812">Transmembrane</keyword>
<proteinExistence type="predicted"/>
<keyword evidence="1" id="KW-1133">Transmembrane helix</keyword>
<reference evidence="3" key="1">
    <citation type="submission" date="2023-07" db="EMBL/GenBank/DDBJ databases">
        <title>Genomic Encyclopedia of Type Strains, Phase IV (KMG-IV): sequencing the most valuable type-strain genomes for metagenomic binning, comparative biology and taxonomic classification.</title>
        <authorList>
            <person name="Goeker M."/>
        </authorList>
    </citation>
    <scope>NUCLEOTIDE SEQUENCE</scope>
    <source>
        <strain evidence="3">DSM 19659</strain>
    </source>
</reference>
<dbReference type="AlphaFoldDB" id="A0AAE3VAC7"/>
<gene>
    <name evidence="3" type="ORF">J2S20_000940</name>
</gene>
<feature type="signal peptide" evidence="2">
    <location>
        <begin position="1"/>
        <end position="27"/>
    </location>
</feature>
<organism evidence="3 4">
    <name type="scientific">Moryella indoligenes</name>
    <dbReference type="NCBI Taxonomy" id="371674"/>
    <lineage>
        <taxon>Bacteria</taxon>
        <taxon>Bacillati</taxon>
        <taxon>Bacillota</taxon>
        <taxon>Clostridia</taxon>
        <taxon>Lachnospirales</taxon>
        <taxon>Lachnospiraceae</taxon>
        <taxon>Moryella</taxon>
    </lineage>
</organism>
<keyword evidence="4" id="KW-1185">Reference proteome</keyword>
<evidence type="ECO:0000256" key="2">
    <source>
        <dbReference type="SAM" id="SignalP"/>
    </source>
</evidence>
<name>A0AAE3VAC7_9FIRM</name>
<protein>
    <submittedName>
        <fullName evidence="3">Uncharacterized protein</fullName>
    </submittedName>
</protein>
<keyword evidence="1" id="KW-0472">Membrane</keyword>
<comment type="caution">
    <text evidence="3">The sequence shown here is derived from an EMBL/GenBank/DDBJ whole genome shotgun (WGS) entry which is preliminary data.</text>
</comment>